<dbReference type="EMBL" id="MN990732">
    <property type="protein sequence ID" value="QIM10717.1"/>
    <property type="molecule type" value="Genomic_DNA"/>
</dbReference>
<proteinExistence type="predicted"/>
<gene>
    <name evidence="1" type="ORF">PlAlph_6090</name>
</gene>
<reference evidence="1" key="1">
    <citation type="journal article" date="2020" name="J. ISSAAS">
        <title>Lactobacilli and other gastrointestinal microbiota of Peromyscus leucopus, reservoir host for agents of Lyme disease and other zoonoses in North America.</title>
        <authorList>
            <person name="Milovic A."/>
            <person name="Bassam K."/>
            <person name="Shao H."/>
            <person name="Chatzistamou I."/>
            <person name="Tufts D.M."/>
            <person name="Diuk-Wasser M."/>
            <person name="Barbour A.G."/>
        </authorList>
    </citation>
    <scope>NUCLEOTIDE SEQUENCE</scope>
    <source>
        <strain evidence="1">LL90</strain>
    </source>
</reference>
<sequence>MEIVAGKNGSFFVVTGNIDTDTSKKLADISFDEFARYNAWSTMKKITRISSAEYAAKKSLRLDILEKFDRFAEAVDYKATQDLMYFIETENGREQVANERSTLQINPDNFSNGFLHPAPREVSGLLTDSFQIKDSDVPKMLKKIGVSIKRSVVSHFVKWNNVTYKVDVVPATPDARKGGFNGAEITVGENCYVFQSDDWRYIKKIEYTFEKEKNDRKNSWFRLEKPDDEIFDRVLKKICKDAKSQIVYRALYQKYSELKELHTDYRGVFVHEFHHLRNKLLIENRCLKPNVKALLAPDMYYILVEDERSAHLAATIDRINVYWHDHDWERLLKDEPCFEILAGRSEAERNKLLVNLDFVTNAKLKFWTENSLELHYKKIMHRMPWLHCYCSVAKGIDERRQEYLLMRSMLYSFWVYNPYSQRYKIVRLDKYIKIDIPADNEMPQTIINRAQSFIDRKCGARDMLGIKYGISHELIRKAANIYDTQWRIKHI</sequence>
<dbReference type="AlphaFoldDB" id="A0A6G8F377"/>
<evidence type="ECO:0000313" key="1">
    <source>
        <dbReference type="EMBL" id="QIM10717.1"/>
    </source>
</evidence>
<accession>A0A6G8F377</accession>
<organism evidence="1">
    <name type="scientific">uncultured Alphaproteobacteria bacterium</name>
    <dbReference type="NCBI Taxonomy" id="91750"/>
    <lineage>
        <taxon>Bacteria</taxon>
        <taxon>Pseudomonadati</taxon>
        <taxon>Pseudomonadota</taxon>
        <taxon>Alphaproteobacteria</taxon>
        <taxon>environmental samples</taxon>
    </lineage>
</organism>
<protein>
    <submittedName>
        <fullName evidence="1">Uncharacterized protein</fullName>
    </submittedName>
</protein>
<name>A0A6G8F377_9PROT</name>